<keyword evidence="2" id="KW-0378">Hydrolase</keyword>
<proteinExistence type="evidence at transcript level"/>
<dbReference type="PANTHER" id="PTHR47960">
    <property type="entry name" value="DEAD-BOX ATP-DEPENDENT RNA HELICASE 50"/>
    <property type="match status" value="1"/>
</dbReference>
<sequence>MTSDRACAGIWSAPISSLAVSTFTACTSIPRVKRSEQTYLHRIGRSGRFGHLGIAINLITYEDRFDLHRIEKELGTEY</sequence>
<dbReference type="GO" id="GO:0016787">
    <property type="term" value="F:hydrolase activity"/>
    <property type="evidence" value="ECO:0007669"/>
    <property type="project" value="UniProtKB-KW"/>
</dbReference>
<keyword evidence="3 5" id="KW-0347">Helicase</keyword>
<reference evidence="5" key="1">
    <citation type="submission" date="2013-07" db="EMBL/GenBank/DDBJ databases">
        <title>Transcriptome sequencing and developmental regulation of gene expression in Anopheles aquasalis.</title>
        <authorList>
            <consortium name="Brazilian Malaria Network (MCT/CNPq/MS/SCTIE/DECIT/PRONEX 555648/2009-5) and Research Network on Bioactive Molecules from Arthropod Vectors (NAP-MOBIARVE"/>
            <consortium name="University of Sao Paulo)"/>
            <person name="Marinotti O."/>
            <person name="Ribeiro J.M.C."/>
            <person name="Costa-da-Silva A.L."/>
            <person name="Silva M.C.P."/>
            <person name="Lopes A.R."/>
            <person name="Barros M.S."/>
            <person name="Sa-Nunes A."/>
            <person name="Konjin B.B."/>
            <person name="Carvalho E."/>
            <person name="Suesdek L."/>
            <person name="Silva-Neto M.A.C."/>
            <person name="Capurro M.L."/>
        </authorList>
    </citation>
    <scope>NUCLEOTIDE SEQUENCE</scope>
    <source>
        <tissue evidence="5">Whole body</tissue>
    </source>
</reference>
<evidence type="ECO:0000256" key="1">
    <source>
        <dbReference type="ARBA" id="ARBA00022741"/>
    </source>
</evidence>
<dbReference type="InterPro" id="IPR027417">
    <property type="entry name" value="P-loop_NTPase"/>
</dbReference>
<dbReference type="PROSITE" id="PS51257">
    <property type="entry name" value="PROKAR_LIPOPROTEIN"/>
    <property type="match status" value="1"/>
</dbReference>
<keyword evidence="1" id="KW-0547">Nucleotide-binding</keyword>
<dbReference type="EMBL" id="GAMD01002474">
    <property type="protein sequence ID" value="JAA99116.1"/>
    <property type="molecule type" value="mRNA"/>
</dbReference>
<dbReference type="GO" id="GO:0005524">
    <property type="term" value="F:ATP binding"/>
    <property type="evidence" value="ECO:0007669"/>
    <property type="project" value="UniProtKB-KW"/>
</dbReference>
<dbReference type="Gene3D" id="3.40.50.300">
    <property type="entry name" value="P-loop containing nucleotide triphosphate hydrolases"/>
    <property type="match status" value="1"/>
</dbReference>
<protein>
    <submittedName>
        <fullName evidence="5">Putative atp-dependent rna helicase</fullName>
    </submittedName>
</protein>
<evidence type="ECO:0000256" key="4">
    <source>
        <dbReference type="ARBA" id="ARBA00022840"/>
    </source>
</evidence>
<dbReference type="SUPFAM" id="SSF52540">
    <property type="entry name" value="P-loop containing nucleoside triphosphate hydrolases"/>
    <property type="match status" value="1"/>
</dbReference>
<organism evidence="5">
    <name type="scientific">Anopheles aquasalis</name>
    <name type="common">Malaria mosquito</name>
    <dbReference type="NCBI Taxonomy" id="42839"/>
    <lineage>
        <taxon>Eukaryota</taxon>
        <taxon>Metazoa</taxon>
        <taxon>Ecdysozoa</taxon>
        <taxon>Arthropoda</taxon>
        <taxon>Hexapoda</taxon>
        <taxon>Insecta</taxon>
        <taxon>Pterygota</taxon>
        <taxon>Neoptera</taxon>
        <taxon>Endopterygota</taxon>
        <taxon>Diptera</taxon>
        <taxon>Nematocera</taxon>
        <taxon>Culicoidea</taxon>
        <taxon>Culicidae</taxon>
        <taxon>Anophelinae</taxon>
        <taxon>Anopheles</taxon>
    </lineage>
</organism>
<evidence type="ECO:0000256" key="3">
    <source>
        <dbReference type="ARBA" id="ARBA00022806"/>
    </source>
</evidence>
<evidence type="ECO:0000256" key="2">
    <source>
        <dbReference type="ARBA" id="ARBA00022801"/>
    </source>
</evidence>
<keyword evidence="4" id="KW-0067">ATP-binding</keyword>
<dbReference type="GO" id="GO:0004386">
    <property type="term" value="F:helicase activity"/>
    <property type="evidence" value="ECO:0007669"/>
    <property type="project" value="UniProtKB-KW"/>
</dbReference>
<name>T1DQI1_ANOAQ</name>
<accession>T1DQI1</accession>
<evidence type="ECO:0000313" key="5">
    <source>
        <dbReference type="EMBL" id="JAA99116.1"/>
    </source>
</evidence>
<dbReference type="VEuPathDB" id="VectorBase:AAQUA_006900"/>
<dbReference type="AlphaFoldDB" id="T1DQI1"/>